<dbReference type="CDD" id="cd00063">
    <property type="entry name" value="FN3"/>
    <property type="match status" value="3"/>
</dbReference>
<dbReference type="STRING" id="307972.A0A2G8JE13"/>
<dbReference type="InterPro" id="IPR003599">
    <property type="entry name" value="Ig_sub"/>
</dbReference>
<feature type="compositionally biased region" description="Basic residues" evidence="3">
    <location>
        <begin position="413"/>
        <end position="432"/>
    </location>
</feature>
<dbReference type="AlphaFoldDB" id="A0A2G8JE13"/>
<evidence type="ECO:0000259" key="4">
    <source>
        <dbReference type="PROSITE" id="PS50835"/>
    </source>
</evidence>
<gene>
    <name evidence="6" type="ORF">BSL78_29211</name>
</gene>
<dbReference type="SUPFAM" id="SSF48726">
    <property type="entry name" value="Immunoglobulin"/>
    <property type="match status" value="1"/>
</dbReference>
<dbReference type="PANTHER" id="PTHR14340:SF9">
    <property type="entry name" value="FIBRONECTIN TYPE-III DOMAIN-CONTAINING PROTEIN"/>
    <property type="match status" value="1"/>
</dbReference>
<feature type="domain" description="Fibronectin type-III" evidence="5">
    <location>
        <begin position="276"/>
        <end position="370"/>
    </location>
</feature>
<keyword evidence="1" id="KW-0677">Repeat</keyword>
<dbReference type="Proteomes" id="UP000230750">
    <property type="component" value="Unassembled WGS sequence"/>
</dbReference>
<dbReference type="PRINTS" id="PR00014">
    <property type="entry name" value="FNTYPEIII"/>
</dbReference>
<dbReference type="PANTHER" id="PTHR14340">
    <property type="entry name" value="MICROFIBRIL-ASSOCIATED GLYCOPROTEIN 3"/>
    <property type="match status" value="1"/>
</dbReference>
<reference evidence="6 7" key="1">
    <citation type="journal article" date="2017" name="PLoS Biol.">
        <title>The sea cucumber genome provides insights into morphological evolution and visceral regeneration.</title>
        <authorList>
            <person name="Zhang X."/>
            <person name="Sun L."/>
            <person name="Yuan J."/>
            <person name="Sun Y."/>
            <person name="Gao Y."/>
            <person name="Zhang L."/>
            <person name="Li S."/>
            <person name="Dai H."/>
            <person name="Hamel J.F."/>
            <person name="Liu C."/>
            <person name="Yu Y."/>
            <person name="Liu S."/>
            <person name="Lin W."/>
            <person name="Guo K."/>
            <person name="Jin S."/>
            <person name="Xu P."/>
            <person name="Storey K.B."/>
            <person name="Huan P."/>
            <person name="Zhang T."/>
            <person name="Zhou Y."/>
            <person name="Zhang J."/>
            <person name="Lin C."/>
            <person name="Li X."/>
            <person name="Xing L."/>
            <person name="Huo D."/>
            <person name="Sun M."/>
            <person name="Wang L."/>
            <person name="Mercier A."/>
            <person name="Li F."/>
            <person name="Yang H."/>
            <person name="Xiang J."/>
        </authorList>
    </citation>
    <scope>NUCLEOTIDE SEQUENCE [LARGE SCALE GENOMIC DNA]</scope>
    <source>
        <strain evidence="6">Shaxun</strain>
        <tissue evidence="6">Muscle</tissue>
    </source>
</reference>
<dbReference type="OrthoDB" id="5969272at2759"/>
<dbReference type="PROSITE" id="PS50853">
    <property type="entry name" value="FN3"/>
    <property type="match status" value="3"/>
</dbReference>
<dbReference type="EMBL" id="MRZV01002331">
    <property type="protein sequence ID" value="PIK33973.1"/>
    <property type="molecule type" value="Genomic_DNA"/>
</dbReference>
<dbReference type="Pfam" id="PF07679">
    <property type="entry name" value="I-set"/>
    <property type="match status" value="1"/>
</dbReference>
<dbReference type="SUPFAM" id="SSF49265">
    <property type="entry name" value="Fibronectin type III"/>
    <property type="match status" value="2"/>
</dbReference>
<name>A0A2G8JE13_STIJA</name>
<dbReference type="InterPro" id="IPR036179">
    <property type="entry name" value="Ig-like_dom_sf"/>
</dbReference>
<dbReference type="InterPro" id="IPR036116">
    <property type="entry name" value="FN3_sf"/>
</dbReference>
<organism evidence="6 7">
    <name type="scientific">Stichopus japonicus</name>
    <name type="common">Sea cucumber</name>
    <dbReference type="NCBI Taxonomy" id="307972"/>
    <lineage>
        <taxon>Eukaryota</taxon>
        <taxon>Metazoa</taxon>
        <taxon>Echinodermata</taxon>
        <taxon>Eleutherozoa</taxon>
        <taxon>Echinozoa</taxon>
        <taxon>Holothuroidea</taxon>
        <taxon>Aspidochirotacea</taxon>
        <taxon>Aspidochirotida</taxon>
        <taxon>Stichopodidae</taxon>
        <taxon>Apostichopus</taxon>
    </lineage>
</organism>
<keyword evidence="7" id="KW-1185">Reference proteome</keyword>
<dbReference type="InterPro" id="IPR007110">
    <property type="entry name" value="Ig-like_dom"/>
</dbReference>
<evidence type="ECO:0000256" key="3">
    <source>
        <dbReference type="SAM" id="MobiDB-lite"/>
    </source>
</evidence>
<dbReference type="SMART" id="SM00409">
    <property type="entry name" value="IG"/>
    <property type="match status" value="1"/>
</dbReference>
<dbReference type="FunFam" id="2.60.40.10:FF:000002">
    <property type="entry name" value="Titin a"/>
    <property type="match status" value="1"/>
</dbReference>
<feature type="domain" description="Fibronectin type-III" evidence="5">
    <location>
        <begin position="95"/>
        <end position="190"/>
    </location>
</feature>
<dbReference type="InterPro" id="IPR013098">
    <property type="entry name" value="Ig_I-set"/>
</dbReference>
<evidence type="ECO:0000313" key="6">
    <source>
        <dbReference type="EMBL" id="PIK33973.1"/>
    </source>
</evidence>
<comment type="caution">
    <text evidence="6">The sequence shown here is derived from an EMBL/GenBank/DDBJ whole genome shotgun (WGS) entry which is preliminary data.</text>
</comment>
<evidence type="ECO:0000256" key="1">
    <source>
        <dbReference type="ARBA" id="ARBA00022737"/>
    </source>
</evidence>
<feature type="domain" description="Fibronectin type-III" evidence="5">
    <location>
        <begin position="1"/>
        <end position="89"/>
    </location>
</feature>
<proteinExistence type="predicted"/>
<dbReference type="InterPro" id="IPR013783">
    <property type="entry name" value="Ig-like_fold"/>
</dbReference>
<dbReference type="FunFam" id="2.60.40.10:FF:000056">
    <property type="entry name" value="twitchin isoform X4"/>
    <property type="match status" value="1"/>
</dbReference>
<dbReference type="InterPro" id="IPR003961">
    <property type="entry name" value="FN3_dom"/>
</dbReference>
<keyword evidence="2" id="KW-0393">Immunoglobulin domain</keyword>
<dbReference type="Gene3D" id="2.60.40.10">
    <property type="entry name" value="Immunoglobulins"/>
    <property type="match status" value="4"/>
</dbReference>
<dbReference type="FunFam" id="2.60.40.10:FF:000127">
    <property type="entry name" value="titin isoform X1"/>
    <property type="match status" value="1"/>
</dbReference>
<dbReference type="SMART" id="SM00060">
    <property type="entry name" value="FN3"/>
    <property type="match status" value="3"/>
</dbReference>
<accession>A0A2G8JE13</accession>
<dbReference type="PROSITE" id="PS50835">
    <property type="entry name" value="IG_LIKE"/>
    <property type="match status" value="1"/>
</dbReference>
<dbReference type="GO" id="GO:0030017">
    <property type="term" value="C:sarcomere"/>
    <property type="evidence" value="ECO:0007669"/>
    <property type="project" value="UniProtKB-ARBA"/>
</dbReference>
<feature type="region of interest" description="Disordered" evidence="3">
    <location>
        <begin position="393"/>
        <end position="432"/>
    </location>
</feature>
<dbReference type="Pfam" id="PF00041">
    <property type="entry name" value="fn3"/>
    <property type="match status" value="3"/>
</dbReference>
<evidence type="ECO:0000256" key="2">
    <source>
        <dbReference type="ARBA" id="ARBA00023319"/>
    </source>
</evidence>
<evidence type="ECO:0000259" key="5">
    <source>
        <dbReference type="PROSITE" id="PS50853"/>
    </source>
</evidence>
<dbReference type="FunFam" id="2.60.40.10:FF:000012">
    <property type="entry name" value="titin isoform X1"/>
    <property type="match status" value="1"/>
</dbReference>
<feature type="domain" description="Ig-like" evidence="4">
    <location>
        <begin position="178"/>
        <end position="269"/>
    </location>
</feature>
<evidence type="ECO:0000313" key="7">
    <source>
        <dbReference type="Proteomes" id="UP000230750"/>
    </source>
</evidence>
<protein>
    <submittedName>
        <fullName evidence="6">Putative titin</fullName>
    </submittedName>
</protein>
<sequence>MSNVTMSSVTLSWRPPKDDGGSRIVNYIIEKKGDLDMRWKPVTDDNITNLTYEVKGLKVSKEYVFRIKAQNQFGISEPLEGHEITSIEQFDVPGSPSAPTISKVTADSAVLSWSPPSSDGGARIIGYTIEMRTATSPRWVKATLTPTPDTDYRITRLVKGSEYEFRVIAVNRVGPVAPKFDLDLKYMRPITVRAGATFNVDASFTATPVPTITWERDHHPLEKSYRVSVNTEESGSMLTVRNAERSDSGVYIIIAKNKAGEDKSKVEVKVVDRPGPPSGPLHVSGLGVSDATLTWYPPADDGGSPISGYILESREVPSRIWNKVSSFIGGTSYRVSSLKEGKEYQFRVRAENKYGVSEPLEGGSVTPKSDFDVPATPGPLMVKSMDADHFEFSWTPPPSDRGAPLRATSWKREKPHRQVGRWPRPHPSKIPR</sequence>